<organism evidence="3 4">
    <name type="scientific">Archangium gephyra</name>
    <dbReference type="NCBI Taxonomy" id="48"/>
    <lineage>
        <taxon>Bacteria</taxon>
        <taxon>Pseudomonadati</taxon>
        <taxon>Myxococcota</taxon>
        <taxon>Myxococcia</taxon>
        <taxon>Myxococcales</taxon>
        <taxon>Cystobacterineae</taxon>
        <taxon>Archangiaceae</taxon>
        <taxon>Archangium</taxon>
    </lineage>
</organism>
<dbReference type="Gene3D" id="3.30.479.30">
    <property type="entry name" value="Band 7 domain"/>
    <property type="match status" value="1"/>
</dbReference>
<sequence>MQFKGGQLKREGAGLSFLYWAPTTTLVQVPLSSADVPFAFTEVTADFQTVTIQGQLTWRVVDPKKLAALLDFTVTGDGVYRSDDPRKVEERLVHTAQVLTRAVTQRWELRAALTSTEALEKEVLAELRTASAVEMLGIEVLALSILLVRPTPEMSRALEAEAREALQRRSDEAIHERRKAAVEQERRIRESELQTEVMVEEQRRHIQETKLAGEIHLEKEREQLVQLAAANERTQAEAAAFALRAKLEPVKELDWKVLSALSAGQMDPAAMIAVAFRELAENASKIGELNVSPDLLRSLIPAKR</sequence>
<name>A0A2W5T6M8_9BACT</name>
<reference evidence="3 4" key="1">
    <citation type="submission" date="2017-08" db="EMBL/GenBank/DDBJ databases">
        <title>Infants hospitalized years apart are colonized by the same room-sourced microbial strains.</title>
        <authorList>
            <person name="Brooks B."/>
            <person name="Olm M.R."/>
            <person name="Firek B.A."/>
            <person name="Baker R."/>
            <person name="Thomas B.C."/>
            <person name="Morowitz M.J."/>
            <person name="Banfield J.F."/>
        </authorList>
    </citation>
    <scope>NUCLEOTIDE SEQUENCE [LARGE SCALE GENOMIC DNA]</scope>
    <source>
        <strain evidence="3">S2_003_000_R2_14</strain>
    </source>
</reference>
<comment type="caution">
    <text evidence="3">The sequence shown here is derived from an EMBL/GenBank/DDBJ whole genome shotgun (WGS) entry which is preliminary data.</text>
</comment>
<proteinExistence type="predicted"/>
<dbReference type="AlphaFoldDB" id="A0A2W5T6M8"/>
<evidence type="ECO:0000313" key="3">
    <source>
        <dbReference type="EMBL" id="PZR11180.1"/>
    </source>
</evidence>
<evidence type="ECO:0000259" key="2">
    <source>
        <dbReference type="Pfam" id="PF01145"/>
    </source>
</evidence>
<accession>A0A2W5T6M8</accession>
<comment type="subcellular location">
    <subcellularLocation>
        <location evidence="1">Membrane</location>
        <topology evidence="1">Single-pass membrane protein</topology>
    </subcellularLocation>
</comment>
<protein>
    <recommendedName>
        <fullName evidence="2">Band 7 domain-containing protein</fullName>
    </recommendedName>
</protein>
<dbReference type="SUPFAM" id="SSF117892">
    <property type="entry name" value="Band 7/SPFH domain"/>
    <property type="match status" value="1"/>
</dbReference>
<dbReference type="InterPro" id="IPR001107">
    <property type="entry name" value="Band_7"/>
</dbReference>
<dbReference type="InterPro" id="IPR036013">
    <property type="entry name" value="Band_7/SPFH_dom_sf"/>
</dbReference>
<evidence type="ECO:0000256" key="1">
    <source>
        <dbReference type="ARBA" id="ARBA00004167"/>
    </source>
</evidence>
<gene>
    <name evidence="3" type="ORF">DI536_18245</name>
</gene>
<dbReference type="EMBL" id="QFQP01000015">
    <property type="protein sequence ID" value="PZR11180.1"/>
    <property type="molecule type" value="Genomic_DNA"/>
</dbReference>
<feature type="domain" description="Band 7" evidence="2">
    <location>
        <begin position="5"/>
        <end position="179"/>
    </location>
</feature>
<dbReference type="Proteomes" id="UP000249061">
    <property type="component" value="Unassembled WGS sequence"/>
</dbReference>
<dbReference type="GO" id="GO:0016020">
    <property type="term" value="C:membrane"/>
    <property type="evidence" value="ECO:0007669"/>
    <property type="project" value="UniProtKB-SubCell"/>
</dbReference>
<evidence type="ECO:0000313" key="4">
    <source>
        <dbReference type="Proteomes" id="UP000249061"/>
    </source>
</evidence>
<dbReference type="Pfam" id="PF01145">
    <property type="entry name" value="Band_7"/>
    <property type="match status" value="1"/>
</dbReference>